<dbReference type="InterPro" id="IPR002110">
    <property type="entry name" value="Ankyrin_rpt"/>
</dbReference>
<sequence>METMDCSNPQEGSTASGGQRATGEDSLLLIEAVKRQNIDEIHKLLATGADVNVSEDIGGWTPLHNAVQCGRVDIVELLLRHGADPHQRKKNGATPFIIAGIQGDVKLLEIFLSKGADVNDCDSYGFTAFMEAAEYGRVEALRFLFEKGAKVNLSRETREDQRRLKQGGATALMSAAEKGHTEVVRILLEDMGAEVNACDNMGRNALIRALLSPDNENVEEVTCLLLHHGADVNVRGEGGKTPLMAAVEKKHIGLVQMLLSQEHINVDDRDHEGKTALRTAVKLKQRKIVELLLHDKGANTDCGDLVGIARRNYDDSLVKLLLSYGAKEHPDPPVREWVPQSSRWGKALKKLHSISPRIIGKLKLFIGEEFKIADTSEGNIYLGFYEEREVAVKVFREDSIYAANEISCLQCCRDHSNFVTFYGSESIKGCLYVCVSLCEQTLEECLALHRGEAVEDEEDKFAHNVLLSIFEAVYVLHLLLGYTHEDLNPQNILLGEFLWSSFLCVCDNT</sequence>
<proteinExistence type="predicted"/>
<feature type="compositionally biased region" description="Polar residues" evidence="4">
    <location>
        <begin position="1"/>
        <end position="19"/>
    </location>
</feature>
<accession>A0A8C6RD65</accession>
<evidence type="ECO:0000259" key="5">
    <source>
        <dbReference type="PROSITE" id="PS50011"/>
    </source>
</evidence>
<dbReference type="GO" id="GO:0003723">
    <property type="term" value="F:RNA binding"/>
    <property type="evidence" value="ECO:0007669"/>
    <property type="project" value="TreeGrafter"/>
</dbReference>
<reference evidence="6" key="1">
    <citation type="submission" date="2025-08" db="UniProtKB">
        <authorList>
            <consortium name="Ensembl"/>
        </authorList>
    </citation>
    <scope>IDENTIFICATION</scope>
</reference>
<dbReference type="GeneTree" id="ENSGT00940000161114"/>
<feature type="region of interest" description="Disordered" evidence="4">
    <location>
        <begin position="1"/>
        <end position="21"/>
    </location>
</feature>
<dbReference type="InterPro" id="IPR036770">
    <property type="entry name" value="Ankyrin_rpt-contain_sf"/>
</dbReference>
<dbReference type="Pfam" id="PF00023">
    <property type="entry name" value="Ank"/>
    <property type="match status" value="1"/>
</dbReference>
<dbReference type="PROSITE" id="PS50297">
    <property type="entry name" value="ANK_REP_REGION"/>
    <property type="match status" value="4"/>
</dbReference>
<dbReference type="Pfam" id="PF13637">
    <property type="entry name" value="Ank_4"/>
    <property type="match status" value="1"/>
</dbReference>
<keyword evidence="1" id="KW-0677">Repeat</keyword>
<feature type="domain" description="Protein kinase" evidence="5">
    <location>
        <begin position="366"/>
        <end position="509"/>
    </location>
</feature>
<dbReference type="Gene3D" id="1.10.510.10">
    <property type="entry name" value="Transferase(Phosphotransferase) domain 1"/>
    <property type="match status" value="1"/>
</dbReference>
<dbReference type="InterPro" id="IPR011009">
    <property type="entry name" value="Kinase-like_dom_sf"/>
</dbReference>
<dbReference type="GO" id="GO:0004672">
    <property type="term" value="F:protein kinase activity"/>
    <property type="evidence" value="ECO:0007669"/>
    <property type="project" value="InterPro"/>
</dbReference>
<dbReference type="PRINTS" id="PR01415">
    <property type="entry name" value="ANKYRIN"/>
</dbReference>
<dbReference type="GO" id="GO:0006396">
    <property type="term" value="P:RNA processing"/>
    <property type="evidence" value="ECO:0007669"/>
    <property type="project" value="TreeGrafter"/>
</dbReference>
<dbReference type="GO" id="GO:0051607">
    <property type="term" value="P:defense response to virus"/>
    <property type="evidence" value="ECO:0007669"/>
    <property type="project" value="TreeGrafter"/>
</dbReference>
<feature type="repeat" description="ANK" evidence="3">
    <location>
        <begin position="58"/>
        <end position="90"/>
    </location>
</feature>
<feature type="repeat" description="ANK" evidence="3">
    <location>
        <begin position="124"/>
        <end position="156"/>
    </location>
</feature>
<dbReference type="InterPro" id="IPR000719">
    <property type="entry name" value="Prot_kinase_dom"/>
</dbReference>
<name>A0A8C6RD65_NANGA</name>
<dbReference type="PROSITE" id="PS50011">
    <property type="entry name" value="PROTEIN_KINASE_DOM"/>
    <property type="match status" value="1"/>
</dbReference>
<evidence type="ECO:0000256" key="1">
    <source>
        <dbReference type="ARBA" id="ARBA00022737"/>
    </source>
</evidence>
<dbReference type="GO" id="GO:0045071">
    <property type="term" value="P:negative regulation of viral genome replication"/>
    <property type="evidence" value="ECO:0007669"/>
    <property type="project" value="TreeGrafter"/>
</dbReference>
<evidence type="ECO:0000256" key="4">
    <source>
        <dbReference type="SAM" id="MobiDB-lite"/>
    </source>
</evidence>
<keyword evidence="7" id="KW-1185">Reference proteome</keyword>
<dbReference type="Proteomes" id="UP000694381">
    <property type="component" value="Unassembled WGS sequence"/>
</dbReference>
<dbReference type="OMA" id="EARREMC"/>
<dbReference type="SUPFAM" id="SSF56112">
    <property type="entry name" value="Protein kinase-like (PK-like)"/>
    <property type="match status" value="1"/>
</dbReference>
<evidence type="ECO:0000256" key="3">
    <source>
        <dbReference type="PROSITE-ProRule" id="PRU00023"/>
    </source>
</evidence>
<keyword evidence="2 3" id="KW-0040">ANK repeat</keyword>
<dbReference type="Pfam" id="PF12796">
    <property type="entry name" value="Ank_2"/>
    <property type="match status" value="2"/>
</dbReference>
<dbReference type="PANTHER" id="PTHR24141">
    <property type="entry name" value="2-5A-DEPENDENT RIBONUCLEASE"/>
    <property type="match status" value="1"/>
</dbReference>
<dbReference type="Pfam" id="PF00069">
    <property type="entry name" value="Pkinase"/>
    <property type="match status" value="1"/>
</dbReference>
<evidence type="ECO:0000256" key="2">
    <source>
        <dbReference type="ARBA" id="ARBA00023043"/>
    </source>
</evidence>
<protein>
    <recommendedName>
        <fullName evidence="5">Protein kinase domain-containing protein</fullName>
    </recommendedName>
</protein>
<dbReference type="GO" id="GO:0004540">
    <property type="term" value="F:RNA nuclease activity"/>
    <property type="evidence" value="ECO:0007669"/>
    <property type="project" value="TreeGrafter"/>
</dbReference>
<dbReference type="SUPFAM" id="SSF48403">
    <property type="entry name" value="Ankyrin repeat"/>
    <property type="match status" value="1"/>
</dbReference>
<dbReference type="AlphaFoldDB" id="A0A8C6RD65"/>
<evidence type="ECO:0000313" key="7">
    <source>
        <dbReference type="Proteomes" id="UP000694381"/>
    </source>
</evidence>
<dbReference type="Ensembl" id="ENSNGAT00000022774.1">
    <property type="protein sequence ID" value="ENSNGAP00000017148.1"/>
    <property type="gene ID" value="ENSNGAG00000017663.1"/>
</dbReference>
<feature type="repeat" description="ANK" evidence="3">
    <location>
        <begin position="167"/>
        <end position="200"/>
    </location>
</feature>
<feature type="repeat" description="ANK" evidence="3">
    <location>
        <begin position="91"/>
        <end position="123"/>
    </location>
</feature>
<dbReference type="PROSITE" id="PS50088">
    <property type="entry name" value="ANK_REPEAT"/>
    <property type="match status" value="4"/>
</dbReference>
<dbReference type="PANTHER" id="PTHR24141:SF1">
    <property type="entry name" value="2-5A-DEPENDENT RIBONUCLEASE"/>
    <property type="match status" value="1"/>
</dbReference>
<dbReference type="FunFam" id="1.25.40.20:FF:000231">
    <property type="entry name" value="2-5A-dependent ribonuclease"/>
    <property type="match status" value="1"/>
</dbReference>
<evidence type="ECO:0000313" key="6">
    <source>
        <dbReference type="Ensembl" id="ENSNGAP00000017148.1"/>
    </source>
</evidence>
<dbReference type="GO" id="GO:0005524">
    <property type="term" value="F:ATP binding"/>
    <property type="evidence" value="ECO:0007669"/>
    <property type="project" value="InterPro"/>
</dbReference>
<dbReference type="SMART" id="SM00248">
    <property type="entry name" value="ANK"/>
    <property type="match status" value="8"/>
</dbReference>
<organism evidence="6 7">
    <name type="scientific">Nannospalax galili</name>
    <name type="common">Northern Israeli blind subterranean mole rat</name>
    <name type="synonym">Spalax galili</name>
    <dbReference type="NCBI Taxonomy" id="1026970"/>
    <lineage>
        <taxon>Eukaryota</taxon>
        <taxon>Metazoa</taxon>
        <taxon>Chordata</taxon>
        <taxon>Craniata</taxon>
        <taxon>Vertebrata</taxon>
        <taxon>Euteleostomi</taxon>
        <taxon>Mammalia</taxon>
        <taxon>Eutheria</taxon>
        <taxon>Euarchontoglires</taxon>
        <taxon>Glires</taxon>
        <taxon>Rodentia</taxon>
        <taxon>Myomorpha</taxon>
        <taxon>Muroidea</taxon>
        <taxon>Spalacidae</taxon>
        <taxon>Spalacinae</taxon>
        <taxon>Nannospalax</taxon>
    </lineage>
</organism>
<reference evidence="6" key="2">
    <citation type="submission" date="2025-09" db="UniProtKB">
        <authorList>
            <consortium name="Ensembl"/>
        </authorList>
    </citation>
    <scope>IDENTIFICATION</scope>
</reference>
<dbReference type="Gene3D" id="1.25.40.20">
    <property type="entry name" value="Ankyrin repeat-containing domain"/>
    <property type="match status" value="1"/>
</dbReference>